<accession>A0ACC3S2J2</accession>
<protein>
    <submittedName>
        <fullName evidence="1">Uncharacterized protein</fullName>
    </submittedName>
</protein>
<keyword evidence="2" id="KW-1185">Reference proteome</keyword>
<comment type="caution">
    <text evidence="1">The sequence shown here is derived from an EMBL/GenBank/DDBJ whole genome shotgun (WGS) entry which is preliminary data.</text>
</comment>
<evidence type="ECO:0000313" key="1">
    <source>
        <dbReference type="EMBL" id="KAK8192544.1"/>
    </source>
</evidence>
<reference evidence="1" key="1">
    <citation type="submission" date="2024-02" db="EMBL/GenBank/DDBJ databases">
        <title>Metagenome Assembled Genome of Zalaria obscura JY119.</title>
        <authorList>
            <person name="Vighnesh L."/>
            <person name="Jagadeeshwari U."/>
            <person name="Venkata Ramana C."/>
            <person name="Sasikala C."/>
        </authorList>
    </citation>
    <scope>NUCLEOTIDE SEQUENCE</scope>
    <source>
        <strain evidence="1">JY119</strain>
    </source>
</reference>
<evidence type="ECO:0000313" key="2">
    <source>
        <dbReference type="Proteomes" id="UP001320706"/>
    </source>
</evidence>
<gene>
    <name evidence="1" type="ORF">M8818_007714</name>
</gene>
<dbReference type="EMBL" id="JAMKPW020000044">
    <property type="protein sequence ID" value="KAK8192544.1"/>
    <property type="molecule type" value="Genomic_DNA"/>
</dbReference>
<sequence>MNSLAPLRCLRAPLVKRQPVSQPSVTLALQQTSAFSSTENRQKRNKGGPKKDARITQIRYFLQHPKTPRPLRFSRLRYLRHWTIHRAWQLYQSNLRKSRELELERQYNSMREACEALRLMDGNGMTVEDGLLEGDGAPGGKSGGKIAGTGKDVGRLYRIAMEKKGIWDSVPIEYARIQTDGPPKDGWNHEWSR</sequence>
<dbReference type="Proteomes" id="UP001320706">
    <property type="component" value="Unassembled WGS sequence"/>
</dbReference>
<proteinExistence type="predicted"/>
<name>A0ACC3S2J2_9PEZI</name>
<organism evidence="1 2">
    <name type="scientific">Zalaria obscura</name>
    <dbReference type="NCBI Taxonomy" id="2024903"/>
    <lineage>
        <taxon>Eukaryota</taxon>
        <taxon>Fungi</taxon>
        <taxon>Dikarya</taxon>
        <taxon>Ascomycota</taxon>
        <taxon>Pezizomycotina</taxon>
        <taxon>Dothideomycetes</taxon>
        <taxon>Dothideomycetidae</taxon>
        <taxon>Dothideales</taxon>
        <taxon>Zalariaceae</taxon>
        <taxon>Zalaria</taxon>
    </lineage>
</organism>